<name>A0ABY9ATZ0_PARCI</name>
<dbReference type="EMBL" id="CP127363">
    <property type="protein sequence ID" value="WIY50391.1"/>
    <property type="molecule type" value="Genomic_DNA"/>
</dbReference>
<accession>A0ABY9ATZ0</accession>
<dbReference type="InterPro" id="IPR011335">
    <property type="entry name" value="Restrct_endonuc-II-like"/>
</dbReference>
<gene>
    <name evidence="1" type="ORF">QRO08_07455</name>
</gene>
<evidence type="ECO:0000313" key="1">
    <source>
        <dbReference type="EMBL" id="WIY50391.1"/>
    </source>
</evidence>
<evidence type="ECO:0008006" key="3">
    <source>
        <dbReference type="Google" id="ProtNLM"/>
    </source>
</evidence>
<reference evidence="1 2" key="1">
    <citation type="submission" date="2023-06" db="EMBL/GenBank/DDBJ databases">
        <authorList>
            <person name="Ham H."/>
            <person name="Park D.S."/>
        </authorList>
    </citation>
    <scope>NUCLEOTIDE SEQUENCE [LARGE SCALE GENOMIC DNA]</scope>
    <source>
        <strain evidence="1 2">KACC 17005</strain>
    </source>
</reference>
<dbReference type="Proteomes" id="UP001242732">
    <property type="component" value="Chromosome"/>
</dbReference>
<proteinExistence type="predicted"/>
<organism evidence="1 2">
    <name type="scientific">Paracidovorax citrulli</name>
    <name type="common">Acidovorax citrulli</name>
    <dbReference type="NCBI Taxonomy" id="80869"/>
    <lineage>
        <taxon>Bacteria</taxon>
        <taxon>Pseudomonadati</taxon>
        <taxon>Pseudomonadota</taxon>
        <taxon>Betaproteobacteria</taxon>
        <taxon>Burkholderiales</taxon>
        <taxon>Comamonadaceae</taxon>
        <taxon>Paracidovorax</taxon>
    </lineage>
</organism>
<dbReference type="GeneID" id="79791727"/>
<evidence type="ECO:0000313" key="2">
    <source>
        <dbReference type="Proteomes" id="UP001242732"/>
    </source>
</evidence>
<dbReference type="SUPFAM" id="SSF52980">
    <property type="entry name" value="Restriction endonuclease-like"/>
    <property type="match status" value="1"/>
</dbReference>
<keyword evidence="2" id="KW-1185">Reference proteome</keyword>
<protein>
    <recommendedName>
        <fullName evidence="3">Restriction endonuclease type IV Mrr domain-containing protein</fullName>
    </recommendedName>
</protein>
<sequence>MANVLKKGPSMEEALRTYFSQAGYFVVRGVPFKYMGQDVTDIDAWIYSRSSPVSREIAIVDIKNKKTPQAIERIFWTLGLQKTIGADRAIVATSDKRPEVKEFGKRLNILVLDGNFLSKLEQKKRWDERISDEEFFSLLSVNTFGKLDGDWRGRISYCKSLLSRGLSFDICNDLLSQGRYFAEIAITRREHSSTALRCLYFICALVCICIDYLMRGIAFEESNERAALLDEGFRYGSRGKEGFDSTVNLSMGLITEYAAGGKALAGQIKFKIQGSLNQIPASALGEFFARRDVFGGLFGVAKELEELAMYRLFRDHAVASSLSKSVIGCLLDYWSIDRTHLSIIDPEAGVQPSLLSVPPPVQGEEQS</sequence>
<dbReference type="RefSeq" id="WP_011795036.1">
    <property type="nucleotide sequence ID" value="NZ_CP023687.1"/>
</dbReference>